<accession>A0A212LEI2</accession>
<dbReference type="EMBL" id="FMJD01000007">
    <property type="protein sequence ID" value="SCM75982.1"/>
    <property type="molecule type" value="Genomic_DNA"/>
</dbReference>
<name>A0A212LEI2_9HYPH</name>
<reference evidence="1" key="1">
    <citation type="submission" date="2016-08" db="EMBL/GenBank/DDBJ databases">
        <authorList>
            <person name="Seilhamer J.J."/>
        </authorList>
    </citation>
    <scope>NUCLEOTIDE SEQUENCE</scope>
    <source>
        <strain evidence="1">86</strain>
    </source>
</reference>
<evidence type="ECO:0000313" key="1">
    <source>
        <dbReference type="EMBL" id="SCM75982.1"/>
    </source>
</evidence>
<proteinExistence type="predicted"/>
<protein>
    <submittedName>
        <fullName evidence="1">Uncharacterized protein</fullName>
    </submittedName>
</protein>
<gene>
    <name evidence="1" type="ORF">KL86PLE_30429</name>
</gene>
<dbReference type="AlphaFoldDB" id="A0A212LEI2"/>
<organism evidence="1">
    <name type="scientific">uncultured Pleomorphomonas sp</name>
    <dbReference type="NCBI Taxonomy" id="442121"/>
    <lineage>
        <taxon>Bacteria</taxon>
        <taxon>Pseudomonadati</taxon>
        <taxon>Pseudomonadota</taxon>
        <taxon>Alphaproteobacteria</taxon>
        <taxon>Hyphomicrobiales</taxon>
        <taxon>Pleomorphomonadaceae</taxon>
        <taxon>Pleomorphomonas</taxon>
        <taxon>environmental samples</taxon>
    </lineage>
</organism>
<sequence>MVRQPAVKKKTVPPHRRPVTLWLDERATEPPPVSMRLATGEKEALREDLRQIHADDLGCGG</sequence>